<accession>A0A645B5D8</accession>
<dbReference type="PANTHER" id="PTHR42711">
    <property type="entry name" value="ABC TRANSPORTER ATP-BINDING PROTEIN"/>
    <property type="match status" value="1"/>
</dbReference>
<evidence type="ECO:0000259" key="5">
    <source>
        <dbReference type="Pfam" id="PF00005"/>
    </source>
</evidence>
<comment type="similarity">
    <text evidence="1">Belongs to the ABC transporter superfamily.</text>
</comment>
<keyword evidence="2" id="KW-0813">Transport</keyword>
<dbReference type="InterPro" id="IPR050763">
    <property type="entry name" value="ABC_transporter_ATP-binding"/>
</dbReference>
<dbReference type="AlphaFoldDB" id="A0A645B5D8"/>
<feature type="domain" description="ABC transporter" evidence="5">
    <location>
        <begin position="21"/>
        <end position="69"/>
    </location>
</feature>
<evidence type="ECO:0000256" key="2">
    <source>
        <dbReference type="ARBA" id="ARBA00022448"/>
    </source>
</evidence>
<dbReference type="InterPro" id="IPR027417">
    <property type="entry name" value="P-loop_NTPase"/>
</dbReference>
<organism evidence="6">
    <name type="scientific">bioreactor metagenome</name>
    <dbReference type="NCBI Taxonomy" id="1076179"/>
    <lineage>
        <taxon>unclassified sequences</taxon>
        <taxon>metagenomes</taxon>
        <taxon>ecological metagenomes</taxon>
    </lineage>
</organism>
<sequence>MNAIEIKNLTKDYGDHRGVFNLSLNVAANQVFGFLGPNGAGKTTTIRNLLGFIKPDQGQCLINGLDCWSQTSAIHNQLS</sequence>
<dbReference type="GO" id="GO:0005524">
    <property type="term" value="F:ATP binding"/>
    <property type="evidence" value="ECO:0007669"/>
    <property type="project" value="UniProtKB-KW"/>
</dbReference>
<evidence type="ECO:0000313" key="6">
    <source>
        <dbReference type="EMBL" id="MPM60276.1"/>
    </source>
</evidence>
<evidence type="ECO:0000256" key="4">
    <source>
        <dbReference type="ARBA" id="ARBA00022840"/>
    </source>
</evidence>
<evidence type="ECO:0000256" key="1">
    <source>
        <dbReference type="ARBA" id="ARBA00005417"/>
    </source>
</evidence>
<dbReference type="Pfam" id="PF00005">
    <property type="entry name" value="ABC_tran"/>
    <property type="match status" value="1"/>
</dbReference>
<gene>
    <name evidence="6" type="primary">skfE_5</name>
    <name evidence="6" type="ORF">SDC9_107127</name>
</gene>
<proteinExistence type="inferred from homology"/>
<name>A0A645B5D8_9ZZZZ</name>
<keyword evidence="4 6" id="KW-0067">ATP-binding</keyword>
<dbReference type="GO" id="GO:0016887">
    <property type="term" value="F:ATP hydrolysis activity"/>
    <property type="evidence" value="ECO:0007669"/>
    <property type="project" value="InterPro"/>
</dbReference>
<dbReference type="Gene3D" id="3.40.50.300">
    <property type="entry name" value="P-loop containing nucleotide triphosphate hydrolases"/>
    <property type="match status" value="1"/>
</dbReference>
<dbReference type="EMBL" id="VSSQ01017718">
    <property type="protein sequence ID" value="MPM60276.1"/>
    <property type="molecule type" value="Genomic_DNA"/>
</dbReference>
<protein>
    <submittedName>
        <fullName evidence="6">SkfA peptide export ATP-binding protein SkfE</fullName>
    </submittedName>
</protein>
<dbReference type="SUPFAM" id="SSF52540">
    <property type="entry name" value="P-loop containing nucleoside triphosphate hydrolases"/>
    <property type="match status" value="1"/>
</dbReference>
<reference evidence="6" key="1">
    <citation type="submission" date="2019-08" db="EMBL/GenBank/DDBJ databases">
        <authorList>
            <person name="Kucharzyk K."/>
            <person name="Murdoch R.W."/>
            <person name="Higgins S."/>
            <person name="Loffler F."/>
        </authorList>
    </citation>
    <scope>NUCLEOTIDE SEQUENCE</scope>
</reference>
<keyword evidence="3" id="KW-0547">Nucleotide-binding</keyword>
<evidence type="ECO:0000256" key="3">
    <source>
        <dbReference type="ARBA" id="ARBA00022741"/>
    </source>
</evidence>
<comment type="caution">
    <text evidence="6">The sequence shown here is derived from an EMBL/GenBank/DDBJ whole genome shotgun (WGS) entry which is preliminary data.</text>
</comment>
<dbReference type="InterPro" id="IPR003439">
    <property type="entry name" value="ABC_transporter-like_ATP-bd"/>
</dbReference>
<dbReference type="PANTHER" id="PTHR42711:SF5">
    <property type="entry name" value="ABC TRANSPORTER ATP-BINDING PROTEIN NATA"/>
    <property type="match status" value="1"/>
</dbReference>